<keyword evidence="1" id="KW-0732">Signal</keyword>
<reference evidence="2 3" key="1">
    <citation type="submission" date="2018-02" db="EMBL/GenBank/DDBJ databases">
        <title>Genomic Encyclopedia of Archaeal and Bacterial Type Strains, Phase II (KMG-II): from individual species to whole genera.</title>
        <authorList>
            <person name="Goeker M."/>
        </authorList>
    </citation>
    <scope>NUCLEOTIDE SEQUENCE [LARGE SCALE GENOMIC DNA]</scope>
    <source>
        <strain evidence="2 3">DSM 16809</strain>
    </source>
</reference>
<name>A0A2S6IQZ8_9FLAO</name>
<keyword evidence="3" id="KW-1185">Reference proteome</keyword>
<sequence length="271" mass="29684">MNKVLLITSCLITILINSTYLNAQVGVNTANVDPSAVLEVTSTDKGILIPRVALIASDNVVTPITNPAAGLFVFNTATSNTPSSNSVSPGYYYFNGIRWKRIFNNGFTLEFKQTAELMGLVSSQALPVPGLDTGRFTAPFKGTYQISVTCYYTAGDPINNSDAACQGDFRLYQVEDDNSRTFLEMAYSMSESKFIPQRPGEFNNLGNQFTLIHNIDLEANTSYQFLVAGSQWLCHNTNVSYFGKDTSNYEGSNGISEGQYGELTISLVEQK</sequence>
<protein>
    <recommendedName>
        <fullName evidence="4">C1q domain-containing protein</fullName>
    </recommendedName>
</protein>
<dbReference type="AlphaFoldDB" id="A0A2S6IQZ8"/>
<proteinExistence type="predicted"/>
<evidence type="ECO:0000313" key="3">
    <source>
        <dbReference type="Proteomes" id="UP000239002"/>
    </source>
</evidence>
<feature type="signal peptide" evidence="1">
    <location>
        <begin position="1"/>
        <end position="23"/>
    </location>
</feature>
<accession>A0A2S6IQZ8</accession>
<evidence type="ECO:0008006" key="4">
    <source>
        <dbReference type="Google" id="ProtNLM"/>
    </source>
</evidence>
<evidence type="ECO:0000313" key="2">
    <source>
        <dbReference type="EMBL" id="PPK96560.1"/>
    </source>
</evidence>
<organism evidence="2 3">
    <name type="scientific">Nonlabens xylanidelens</name>
    <dbReference type="NCBI Taxonomy" id="191564"/>
    <lineage>
        <taxon>Bacteria</taxon>
        <taxon>Pseudomonadati</taxon>
        <taxon>Bacteroidota</taxon>
        <taxon>Flavobacteriia</taxon>
        <taxon>Flavobacteriales</taxon>
        <taxon>Flavobacteriaceae</taxon>
        <taxon>Nonlabens</taxon>
    </lineage>
</organism>
<dbReference type="Proteomes" id="UP000239002">
    <property type="component" value="Unassembled WGS sequence"/>
</dbReference>
<dbReference type="RefSeq" id="WP_104514112.1">
    <property type="nucleotide sequence ID" value="NZ_MQVW01000027.1"/>
</dbReference>
<comment type="caution">
    <text evidence="2">The sequence shown here is derived from an EMBL/GenBank/DDBJ whole genome shotgun (WGS) entry which is preliminary data.</text>
</comment>
<dbReference type="EMBL" id="PTJE01000001">
    <property type="protein sequence ID" value="PPK96560.1"/>
    <property type="molecule type" value="Genomic_DNA"/>
</dbReference>
<evidence type="ECO:0000256" key="1">
    <source>
        <dbReference type="SAM" id="SignalP"/>
    </source>
</evidence>
<dbReference type="OrthoDB" id="1430919at2"/>
<gene>
    <name evidence="2" type="ORF">LY01_00383</name>
</gene>
<feature type="chain" id="PRO_5015590276" description="C1q domain-containing protein" evidence="1">
    <location>
        <begin position="24"/>
        <end position="271"/>
    </location>
</feature>